<organism evidence="6">
    <name type="scientific">Ixodes ricinus</name>
    <name type="common">Common tick</name>
    <name type="synonym">Acarus ricinus</name>
    <dbReference type="NCBI Taxonomy" id="34613"/>
    <lineage>
        <taxon>Eukaryota</taxon>
        <taxon>Metazoa</taxon>
        <taxon>Ecdysozoa</taxon>
        <taxon>Arthropoda</taxon>
        <taxon>Chelicerata</taxon>
        <taxon>Arachnida</taxon>
        <taxon>Acari</taxon>
        <taxon>Parasitiformes</taxon>
        <taxon>Ixodida</taxon>
        <taxon>Ixodoidea</taxon>
        <taxon>Ixodidae</taxon>
        <taxon>Ixodinae</taxon>
        <taxon>Ixodes</taxon>
    </lineage>
</organism>
<keyword evidence="3" id="KW-0732">Signal</keyword>
<sequence length="176" mass="20224">MCFGERTLLPVFRRIAAEENTEKVMTSFFICLPRDKSSCKSPSLRKTTRETESLVAMKVVCIVLLFVIAAEAASTKENSVVKAPDGKNKIKFNFPWYVPNLHAFASNLVRLCEEHTRKPQERNAYKPRINDLQVNFKNCTFLCKREFYNVTLDLPQETPCGPNNQVINRFCHLCQS</sequence>
<protein>
    <submittedName>
        <fullName evidence="6">Putative conserved protein with signal anchor</fullName>
    </submittedName>
</protein>
<name>A0A6B0UZL7_IXORI</name>
<proteinExistence type="inferred from homology"/>
<dbReference type="InterPro" id="IPR021971">
    <property type="entry name" value="Salp15"/>
</dbReference>
<keyword evidence="2" id="KW-0964">Secreted</keyword>
<comment type="similarity">
    <text evidence="5">Belongs to the salp15 family.</text>
</comment>
<evidence type="ECO:0000256" key="5">
    <source>
        <dbReference type="ARBA" id="ARBA00034321"/>
    </source>
</evidence>
<accession>A0A6B0UZL7</accession>
<evidence type="ECO:0000313" key="6">
    <source>
        <dbReference type="EMBL" id="MXU95004.1"/>
    </source>
</evidence>
<evidence type="ECO:0000256" key="2">
    <source>
        <dbReference type="ARBA" id="ARBA00022525"/>
    </source>
</evidence>
<reference evidence="6" key="1">
    <citation type="submission" date="2019-12" db="EMBL/GenBank/DDBJ databases">
        <title>An insight into the sialome of adult female Ixodes ricinus ticks feeding for 6 days.</title>
        <authorList>
            <person name="Perner J."/>
            <person name="Ribeiro J.M.C."/>
        </authorList>
    </citation>
    <scope>NUCLEOTIDE SEQUENCE</scope>
    <source>
        <strain evidence="6">Semi-engorged</strain>
        <tissue evidence="6">Salivary glands</tissue>
    </source>
</reference>
<dbReference type="AlphaFoldDB" id="A0A6B0UZL7"/>
<dbReference type="GO" id="GO:0005576">
    <property type="term" value="C:extracellular region"/>
    <property type="evidence" value="ECO:0007669"/>
    <property type="project" value="UniProtKB-SubCell"/>
</dbReference>
<evidence type="ECO:0000256" key="4">
    <source>
        <dbReference type="ARBA" id="ARBA00023180"/>
    </source>
</evidence>
<dbReference type="EMBL" id="GIFC01012921">
    <property type="protein sequence ID" value="MXU95004.1"/>
    <property type="molecule type" value="Transcribed_RNA"/>
</dbReference>
<dbReference type="Pfam" id="PF12115">
    <property type="entry name" value="Salp15"/>
    <property type="match status" value="1"/>
</dbReference>
<evidence type="ECO:0000256" key="3">
    <source>
        <dbReference type="ARBA" id="ARBA00022729"/>
    </source>
</evidence>
<comment type="subcellular location">
    <subcellularLocation>
        <location evidence="1">Secreted</location>
    </subcellularLocation>
</comment>
<keyword evidence="4" id="KW-0325">Glycoprotein</keyword>
<evidence type="ECO:0000256" key="1">
    <source>
        <dbReference type="ARBA" id="ARBA00004613"/>
    </source>
</evidence>